<dbReference type="PANTHER" id="PTHR24422:SF10">
    <property type="entry name" value="CHEMOTAXIS PROTEIN METHYLTRANSFERASE 2"/>
    <property type="match status" value="1"/>
</dbReference>
<feature type="domain" description="PAS" evidence="3">
    <location>
        <begin position="273"/>
        <end position="313"/>
    </location>
</feature>
<keyword evidence="6" id="KW-1185">Reference proteome</keyword>
<dbReference type="SUPFAM" id="SSF55785">
    <property type="entry name" value="PYP-like sensor domain (PAS domain)"/>
    <property type="match status" value="3"/>
</dbReference>
<evidence type="ECO:0000313" key="5">
    <source>
        <dbReference type="EMBL" id="MDZ5456881.1"/>
    </source>
</evidence>
<dbReference type="SMART" id="SM00086">
    <property type="entry name" value="PAC"/>
    <property type="match status" value="3"/>
</dbReference>
<dbReference type="EMBL" id="JAXOJX010000012">
    <property type="protein sequence ID" value="MDZ5456881.1"/>
    <property type="molecule type" value="Genomic_DNA"/>
</dbReference>
<dbReference type="RefSeq" id="WP_322465317.1">
    <property type="nucleotide sequence ID" value="NZ_JAXOJX010000012.1"/>
</dbReference>
<evidence type="ECO:0000259" key="3">
    <source>
        <dbReference type="PROSITE" id="PS50112"/>
    </source>
</evidence>
<dbReference type="PRINTS" id="PR00260">
    <property type="entry name" value="CHEMTRNSDUCR"/>
</dbReference>
<feature type="domain" description="PAS" evidence="3">
    <location>
        <begin position="151"/>
        <end position="181"/>
    </location>
</feature>
<evidence type="ECO:0000313" key="6">
    <source>
        <dbReference type="Proteomes" id="UP001293718"/>
    </source>
</evidence>
<feature type="domain" description="PAC" evidence="4">
    <location>
        <begin position="86"/>
        <end position="140"/>
    </location>
</feature>
<dbReference type="CDD" id="cd00130">
    <property type="entry name" value="PAS"/>
    <property type="match status" value="3"/>
</dbReference>
<dbReference type="InterPro" id="IPR001610">
    <property type="entry name" value="PAC"/>
</dbReference>
<evidence type="ECO:0000259" key="4">
    <source>
        <dbReference type="PROSITE" id="PS50113"/>
    </source>
</evidence>
<dbReference type="SMART" id="SM00091">
    <property type="entry name" value="PAS"/>
    <property type="match status" value="3"/>
</dbReference>
<dbReference type="PANTHER" id="PTHR24422">
    <property type="entry name" value="CHEMOTAXIS PROTEIN METHYLTRANSFERASE"/>
    <property type="match status" value="1"/>
</dbReference>
<dbReference type="InterPro" id="IPR004090">
    <property type="entry name" value="Chemotax_Me-accpt_rcpt"/>
</dbReference>
<protein>
    <submittedName>
        <fullName evidence="5">PAS domain-containing methyl-accepting chemotaxis protein</fullName>
    </submittedName>
</protein>
<reference evidence="5 6" key="1">
    <citation type="submission" date="2023-11" db="EMBL/GenBank/DDBJ databases">
        <title>Draft genome of Azohydromonas lata strain H1 (DSM1123), a polyhydroxyalkanoate producer.</title>
        <authorList>
            <person name="Traversa D."/>
            <person name="D'Addabbo P."/>
            <person name="Pazzani C."/>
            <person name="Manzari C."/>
            <person name="Chiara M."/>
            <person name="Scrascia M."/>
        </authorList>
    </citation>
    <scope>NUCLEOTIDE SEQUENCE [LARGE SCALE GENOMIC DNA]</scope>
    <source>
        <strain evidence="5 6">H1</strain>
    </source>
</reference>
<keyword evidence="1" id="KW-0807">Transducer</keyword>
<accession>A0ABU5ICR4</accession>
<dbReference type="InterPro" id="IPR000700">
    <property type="entry name" value="PAS-assoc_C"/>
</dbReference>
<proteinExistence type="predicted"/>
<comment type="caution">
    <text evidence="5">The sequence shown here is derived from an EMBL/GenBank/DDBJ whole genome shotgun (WGS) entry which is preliminary data.</text>
</comment>
<dbReference type="InterPro" id="IPR004089">
    <property type="entry name" value="MCPsignal_dom"/>
</dbReference>
<dbReference type="InterPro" id="IPR050903">
    <property type="entry name" value="Bact_Chemotaxis_MeTrfase"/>
</dbReference>
<dbReference type="SUPFAM" id="SSF58104">
    <property type="entry name" value="Methyl-accepting chemotaxis protein (MCP) signaling domain"/>
    <property type="match status" value="1"/>
</dbReference>
<dbReference type="NCBIfam" id="TIGR00229">
    <property type="entry name" value="sensory_box"/>
    <property type="match status" value="3"/>
</dbReference>
<dbReference type="Gene3D" id="3.30.450.20">
    <property type="entry name" value="PAS domain"/>
    <property type="match status" value="3"/>
</dbReference>
<evidence type="ECO:0000259" key="2">
    <source>
        <dbReference type="PROSITE" id="PS50111"/>
    </source>
</evidence>
<feature type="domain" description="PAC" evidence="4">
    <location>
        <begin position="210"/>
        <end position="262"/>
    </location>
</feature>
<dbReference type="PROSITE" id="PS50112">
    <property type="entry name" value="PAS"/>
    <property type="match status" value="3"/>
</dbReference>
<name>A0ABU5ICR4_9BURK</name>
<dbReference type="Pfam" id="PF00015">
    <property type="entry name" value="MCPsignal"/>
    <property type="match status" value="1"/>
</dbReference>
<feature type="domain" description="PAS" evidence="3">
    <location>
        <begin position="29"/>
        <end position="59"/>
    </location>
</feature>
<dbReference type="Proteomes" id="UP001293718">
    <property type="component" value="Unassembled WGS sequence"/>
</dbReference>
<sequence length="571" mass="62978">MLANLPRAAAADIARQAGLLAALDQVQAVVEFDLEGHVIRANDLFLSCMGYSADEVIGQHHQIFCTPEFAQSDAYNALWKRLGAGQADSGVYMRLDKRGRAVWLQASYNPIFDESGRPAGVVKLATNVTDVRRMQLDFEGKMAAIDKVMAVIEFDLEGRVLCANGNFLSALGYTLQEIVGQHHRLFCDAGHSRSHEYQLFWQRLSRGEPDAGRYRRVSKSGEDVWIQASYNPVFDVNGKPVKVVKFATDITDEMQRAAEAQGKFDAINRSQAVIEFDLQGNVLSANSNFLRTLGYTLDEIRGQHHAMFCNPDEVRTQAYRDFWADLAEGQFKSGRFRRVGKHNAEVWIQATYNPILGNDGKPYKVVKFAMDIGAQVERERQISAKVSGISRLLQDMSESISSVARTTERTAELAGQMQDQAAEGSQLLQRSREAIVELRQSSDAVHEIIDTISEIASQTHLLAFNAAIEAARAGAHGMGFSVVADEVRKLAEKSATSAREITKLLSQNGARVAEGGRLSEEVDAAFRRIQQQVDTTTRSIADIHAAMSQQASSTTDVAGLLQALQHEAVRA</sequence>
<gene>
    <name evidence="5" type="ORF">SM757_09895</name>
</gene>
<dbReference type="InterPro" id="IPR013655">
    <property type="entry name" value="PAS_fold_3"/>
</dbReference>
<dbReference type="InterPro" id="IPR035965">
    <property type="entry name" value="PAS-like_dom_sf"/>
</dbReference>
<organism evidence="5 6">
    <name type="scientific">Azohydromonas lata</name>
    <dbReference type="NCBI Taxonomy" id="45677"/>
    <lineage>
        <taxon>Bacteria</taxon>
        <taxon>Pseudomonadati</taxon>
        <taxon>Pseudomonadota</taxon>
        <taxon>Betaproteobacteria</taxon>
        <taxon>Burkholderiales</taxon>
        <taxon>Sphaerotilaceae</taxon>
        <taxon>Azohydromonas</taxon>
    </lineage>
</organism>
<dbReference type="SMART" id="SM00283">
    <property type="entry name" value="MA"/>
    <property type="match status" value="1"/>
</dbReference>
<dbReference type="PROSITE" id="PS50113">
    <property type="entry name" value="PAC"/>
    <property type="match status" value="2"/>
</dbReference>
<evidence type="ECO:0000256" key="1">
    <source>
        <dbReference type="PROSITE-ProRule" id="PRU00284"/>
    </source>
</evidence>
<dbReference type="InterPro" id="IPR000014">
    <property type="entry name" value="PAS"/>
</dbReference>
<dbReference type="PROSITE" id="PS50111">
    <property type="entry name" value="CHEMOTAXIS_TRANSDUC_2"/>
    <property type="match status" value="1"/>
</dbReference>
<dbReference type="Gene3D" id="1.10.287.950">
    <property type="entry name" value="Methyl-accepting chemotaxis protein"/>
    <property type="match status" value="1"/>
</dbReference>
<feature type="domain" description="Methyl-accepting transducer" evidence="2">
    <location>
        <begin position="377"/>
        <end position="571"/>
    </location>
</feature>
<dbReference type="Pfam" id="PF08447">
    <property type="entry name" value="PAS_3"/>
    <property type="match status" value="3"/>
</dbReference>